<protein>
    <submittedName>
        <fullName evidence="2">Uncharacterized protein</fullName>
    </submittedName>
</protein>
<dbReference type="EMBL" id="QTKX01000001">
    <property type="protein sequence ID" value="MBS8264282.1"/>
    <property type="molecule type" value="Genomic_DNA"/>
</dbReference>
<keyword evidence="1" id="KW-0812">Transmembrane</keyword>
<organism evidence="2 3">
    <name type="scientific">Mesobacillus boroniphilus</name>
    <dbReference type="NCBI Taxonomy" id="308892"/>
    <lineage>
        <taxon>Bacteria</taxon>
        <taxon>Bacillati</taxon>
        <taxon>Bacillota</taxon>
        <taxon>Bacilli</taxon>
        <taxon>Bacillales</taxon>
        <taxon>Bacillaceae</taxon>
        <taxon>Mesobacillus</taxon>
    </lineage>
</organism>
<keyword evidence="3" id="KW-1185">Reference proteome</keyword>
<dbReference type="RefSeq" id="WP_213367785.1">
    <property type="nucleotide sequence ID" value="NZ_QTKX01000001.1"/>
</dbReference>
<evidence type="ECO:0000256" key="1">
    <source>
        <dbReference type="SAM" id="Phobius"/>
    </source>
</evidence>
<sequence>MKFWKLALLILIILLIVGGVFYFQKKQAEKYNGLPIIPERTTDIPLYSGLKPASPVYITEGDQWEEILHFYENELPKNGWSLTMSQTSSDNSEDGAGFTSYWKKENTPWVLSISAAYFMNLNQTEVVFDKSEGLKADPWIDVETLEICINEQPDRSDECFKMTDKQTIGQIISLINGALVVDPQQIYYNGKSVIDFGGISIDVYYDLEKGVYFVSDKGAKWMKPQKEFFELTKISKEY</sequence>
<name>A0A944CKF0_9BACI</name>
<evidence type="ECO:0000313" key="2">
    <source>
        <dbReference type="EMBL" id="MBS8264282.1"/>
    </source>
</evidence>
<accession>A0A944CKF0</accession>
<keyword evidence="1" id="KW-0472">Membrane</keyword>
<feature type="transmembrane region" description="Helical" evidence="1">
    <location>
        <begin position="6"/>
        <end position="23"/>
    </location>
</feature>
<evidence type="ECO:0000313" key="3">
    <source>
        <dbReference type="Proteomes" id="UP000761411"/>
    </source>
</evidence>
<dbReference type="Proteomes" id="UP000761411">
    <property type="component" value="Unassembled WGS sequence"/>
</dbReference>
<comment type="caution">
    <text evidence="2">The sequence shown here is derived from an EMBL/GenBank/DDBJ whole genome shotgun (WGS) entry which is preliminary data.</text>
</comment>
<dbReference type="AlphaFoldDB" id="A0A944CKF0"/>
<gene>
    <name evidence="2" type="ORF">DYI25_07520</name>
</gene>
<reference evidence="2 3" key="1">
    <citation type="journal article" date="2021" name="Microorganisms">
        <title>Bacterial Dimethylsulfoniopropionate Biosynthesis in the East China Sea.</title>
        <authorList>
            <person name="Liu J."/>
            <person name="Zhang Y."/>
            <person name="Liu J."/>
            <person name="Zhong H."/>
            <person name="Williams B.T."/>
            <person name="Zheng Y."/>
            <person name="Curson A.R.J."/>
            <person name="Sun C."/>
            <person name="Sun H."/>
            <person name="Song D."/>
            <person name="Wagner Mackenzie B."/>
            <person name="Bermejo Martinez A."/>
            <person name="Todd J.D."/>
            <person name="Zhang X.H."/>
        </authorList>
    </citation>
    <scope>NUCLEOTIDE SEQUENCE [LARGE SCALE GENOMIC DNA]</scope>
    <source>
        <strain evidence="2 3">ESS08</strain>
    </source>
</reference>
<keyword evidence="1" id="KW-1133">Transmembrane helix</keyword>
<proteinExistence type="predicted"/>